<dbReference type="AlphaFoldDB" id="A0AAE3ES71"/>
<dbReference type="EMBL" id="JAKKDU010000015">
    <property type="protein sequence ID" value="MCF7569130.1"/>
    <property type="molecule type" value="Genomic_DNA"/>
</dbReference>
<protein>
    <submittedName>
        <fullName evidence="2">Uncharacterized protein</fullName>
    </submittedName>
</protein>
<dbReference type="Proteomes" id="UP001199795">
    <property type="component" value="Unassembled WGS sequence"/>
</dbReference>
<organism evidence="2 3">
    <name type="scientific">Wocania arenilitoris</name>
    <dbReference type="NCBI Taxonomy" id="2044858"/>
    <lineage>
        <taxon>Bacteria</taxon>
        <taxon>Pseudomonadati</taxon>
        <taxon>Bacteroidota</taxon>
        <taxon>Flavobacteriia</taxon>
        <taxon>Flavobacteriales</taxon>
        <taxon>Flavobacteriaceae</taxon>
        <taxon>Wocania</taxon>
    </lineage>
</organism>
<keyword evidence="3" id="KW-1185">Reference proteome</keyword>
<sequence>MNKFFLSIGVLLAICNYNGFAQSYTKDSLQFKVYTIATFKDSRVRSIKLNRVFCDYCSKEQTTALGQTGLKLSNNLVKKPKNRLVNGEKRLTIVIRVKREDFYNINKKDSID</sequence>
<evidence type="ECO:0000313" key="3">
    <source>
        <dbReference type="Proteomes" id="UP001199795"/>
    </source>
</evidence>
<proteinExistence type="predicted"/>
<name>A0AAE3ES71_9FLAO</name>
<keyword evidence="1" id="KW-0732">Signal</keyword>
<evidence type="ECO:0000256" key="1">
    <source>
        <dbReference type="SAM" id="SignalP"/>
    </source>
</evidence>
<feature type="chain" id="PRO_5042098638" evidence="1">
    <location>
        <begin position="22"/>
        <end position="112"/>
    </location>
</feature>
<gene>
    <name evidence="2" type="ORF">L3X37_12250</name>
</gene>
<feature type="signal peptide" evidence="1">
    <location>
        <begin position="1"/>
        <end position="21"/>
    </location>
</feature>
<accession>A0AAE3ES71</accession>
<reference evidence="2" key="1">
    <citation type="submission" date="2022-01" db="EMBL/GenBank/DDBJ databases">
        <title>Draft genome sequence of Sabulilitoribacter arenilitoris KCTC 52401.</title>
        <authorList>
            <person name="Oh J.-S."/>
        </authorList>
    </citation>
    <scope>NUCLEOTIDE SEQUENCE</scope>
    <source>
        <strain evidence="2">HMF6543</strain>
    </source>
</reference>
<dbReference type="RefSeq" id="WP_237240465.1">
    <property type="nucleotide sequence ID" value="NZ_JAKKDU010000015.1"/>
</dbReference>
<evidence type="ECO:0000313" key="2">
    <source>
        <dbReference type="EMBL" id="MCF7569130.1"/>
    </source>
</evidence>
<comment type="caution">
    <text evidence="2">The sequence shown here is derived from an EMBL/GenBank/DDBJ whole genome shotgun (WGS) entry which is preliminary data.</text>
</comment>